<evidence type="ECO:0000313" key="3">
    <source>
        <dbReference type="Proteomes" id="UP001519296"/>
    </source>
</evidence>
<evidence type="ECO:0000256" key="1">
    <source>
        <dbReference type="SAM" id="Phobius"/>
    </source>
</evidence>
<name>A0ABS5B0V0_9STRE</name>
<reference evidence="2 3" key="1">
    <citation type="submission" date="2018-02" db="EMBL/GenBank/DDBJ databases">
        <title>Draft genome sequence of Streptococcus oricebi CCUG 70868T type strain.</title>
        <authorList>
            <person name="Mendez V."/>
            <person name="Salva-Serra F."/>
            <person name="Jaen-Luchoro D."/>
            <person name="Gonzales-Siles L."/>
            <person name="Karlsson R."/>
            <person name="Engstrom-Jakobsson H."/>
            <person name="Busquets A."/>
            <person name="Gomila M."/>
            <person name="Pineiro-Iglesias B."/>
            <person name="Bennasar-Figueras A."/>
            <person name="Seeger M."/>
            <person name="Moore E."/>
        </authorList>
    </citation>
    <scope>NUCLEOTIDE SEQUENCE [LARGE SCALE GENOMIC DNA]</scope>
    <source>
        <strain evidence="2 3">CCUG 70868</strain>
    </source>
</reference>
<keyword evidence="1" id="KW-0472">Membrane</keyword>
<dbReference type="Proteomes" id="UP001519296">
    <property type="component" value="Unassembled WGS sequence"/>
</dbReference>
<evidence type="ECO:0000313" key="2">
    <source>
        <dbReference type="EMBL" id="MBP2622457.1"/>
    </source>
</evidence>
<protein>
    <submittedName>
        <fullName evidence="2">DUF3272 domain-containing protein</fullName>
    </submittedName>
</protein>
<organism evidence="2 3">
    <name type="scientific">Streptococcus oricebi</name>
    <dbReference type="NCBI Taxonomy" id="1547447"/>
    <lineage>
        <taxon>Bacteria</taxon>
        <taxon>Bacillati</taxon>
        <taxon>Bacillota</taxon>
        <taxon>Bacilli</taxon>
        <taxon>Lactobacillales</taxon>
        <taxon>Streptococcaceae</taxon>
        <taxon>Streptococcus</taxon>
    </lineage>
</organism>
<proteinExistence type="predicted"/>
<gene>
    <name evidence="2" type="ORF">C4K46_00725</name>
</gene>
<comment type="caution">
    <text evidence="2">The sequence shown here is derived from an EMBL/GenBank/DDBJ whole genome shotgun (WGS) entry which is preliminary data.</text>
</comment>
<feature type="transmembrane region" description="Helical" evidence="1">
    <location>
        <begin position="29"/>
        <end position="49"/>
    </location>
</feature>
<sequence length="64" mass="7770">MNRRQFFTMAFFTALQTYFFNESFMQGRYFIAIFCAFLILRNLQLSYVMGKLVDSIDKQFKDKK</sequence>
<keyword evidence="3" id="KW-1185">Reference proteome</keyword>
<keyword evidence="1" id="KW-1133">Transmembrane helix</keyword>
<dbReference type="EMBL" id="PRDG01000001">
    <property type="protein sequence ID" value="MBP2622457.1"/>
    <property type="molecule type" value="Genomic_DNA"/>
</dbReference>
<dbReference type="Pfam" id="PF11676">
    <property type="entry name" value="DUF3272"/>
    <property type="match status" value="1"/>
</dbReference>
<dbReference type="RefSeq" id="WP_209626375.1">
    <property type="nucleotide sequence ID" value="NZ_PRDG01000001.1"/>
</dbReference>
<keyword evidence="1" id="KW-0812">Transmembrane</keyword>
<dbReference type="InterPro" id="IPR021690">
    <property type="entry name" value="DUF3272"/>
</dbReference>
<accession>A0ABS5B0V0</accession>